<feature type="domain" description="GFO/IDH/MocA-like oxidoreductase" evidence="4">
    <location>
        <begin position="134"/>
        <end position="249"/>
    </location>
</feature>
<dbReference type="GO" id="GO:0000166">
    <property type="term" value="F:nucleotide binding"/>
    <property type="evidence" value="ECO:0007669"/>
    <property type="project" value="InterPro"/>
</dbReference>
<organism evidence="5">
    <name type="scientific">Candidatus Moduliflexus flocculans</name>
    <dbReference type="NCBI Taxonomy" id="1499966"/>
    <lineage>
        <taxon>Bacteria</taxon>
        <taxon>Candidatus Moduliflexota</taxon>
        <taxon>Candidatus Moduliflexia</taxon>
        <taxon>Candidatus Moduliflexales</taxon>
        <taxon>Candidatus Moduliflexaceae</taxon>
    </lineage>
</organism>
<dbReference type="AlphaFoldDB" id="A0A081BRQ0"/>
<dbReference type="InterPro" id="IPR055170">
    <property type="entry name" value="GFO_IDH_MocA-like_dom"/>
</dbReference>
<accession>A0A081BRQ0</accession>
<dbReference type="InterPro" id="IPR000683">
    <property type="entry name" value="Gfo/Idh/MocA-like_OxRdtase_N"/>
</dbReference>
<evidence type="ECO:0000259" key="4">
    <source>
        <dbReference type="Pfam" id="PF22725"/>
    </source>
</evidence>
<dbReference type="PANTHER" id="PTHR22604">
    <property type="entry name" value="OXIDOREDUCTASES"/>
    <property type="match status" value="1"/>
</dbReference>
<dbReference type="SUPFAM" id="SSF55347">
    <property type="entry name" value="Glyceraldehyde-3-phosphate dehydrogenase-like, C-terminal domain"/>
    <property type="match status" value="1"/>
</dbReference>
<dbReference type="Gene3D" id="3.30.360.10">
    <property type="entry name" value="Dihydrodipicolinate Reductase, domain 2"/>
    <property type="match status" value="1"/>
</dbReference>
<dbReference type="InterPro" id="IPR050984">
    <property type="entry name" value="Gfo/Idh/MocA_domain"/>
</dbReference>
<keyword evidence="6" id="KW-1185">Reference proteome</keyword>
<comment type="similarity">
    <text evidence="1">Belongs to the Gfo/Idh/MocA family.</text>
</comment>
<evidence type="ECO:0000313" key="5">
    <source>
        <dbReference type="EMBL" id="GAK54081.1"/>
    </source>
</evidence>
<dbReference type="STRING" id="1499966.U14_05358"/>
<evidence type="ECO:0000313" key="6">
    <source>
        <dbReference type="Proteomes" id="UP000030700"/>
    </source>
</evidence>
<dbReference type="InterPro" id="IPR036291">
    <property type="entry name" value="NAD(P)-bd_dom_sf"/>
</dbReference>
<evidence type="ECO:0000256" key="2">
    <source>
        <dbReference type="ARBA" id="ARBA00023002"/>
    </source>
</evidence>
<dbReference type="Gene3D" id="3.40.50.720">
    <property type="entry name" value="NAD(P)-binding Rossmann-like Domain"/>
    <property type="match status" value="1"/>
</dbReference>
<dbReference type="SUPFAM" id="SSF51735">
    <property type="entry name" value="NAD(P)-binding Rossmann-fold domains"/>
    <property type="match status" value="1"/>
</dbReference>
<keyword evidence="2" id="KW-0560">Oxidoreductase</keyword>
<protein>
    <submittedName>
        <fullName evidence="5">NAD binding oxidoreductase</fullName>
    </submittedName>
</protein>
<sequence length="329" mass="36856">MATIKWGIISTAKIAREHVIPGIQQGQYSEIYAIASREKESAVNVAEQLSIPVAYGSYEELLADPAVQAVYNPLPNHLHVEWSIKAAEAGKHVLCEKPLGVDAQDAEKLVNVCRERGVLLMEAFMYRTHPQWVMAKEYVTSGKIGELKAIQVFFSYMNRDPNNIRNRGDLAGSGGLMDIGCYPVSLSRFIFGVEPRRVMALVNRDPEMKTDIFSSAILEFERGHATFTCSTQLMPYQRVNILGTEGRFEIEIPFNAPENRSTNVYYFSSDGAETRQIAPCHQYQIEVDLFSKAILDGTALPTPPEDAVANMRVLDALFRSEKSQNWETV</sequence>
<reference evidence="5" key="1">
    <citation type="journal article" date="2015" name="PeerJ">
        <title>First genomic representation of candidate bacterial phylum KSB3 points to enhanced environmental sensing as a trigger of wastewater bulking.</title>
        <authorList>
            <person name="Sekiguchi Y."/>
            <person name="Ohashi A."/>
            <person name="Parks D.H."/>
            <person name="Yamauchi T."/>
            <person name="Tyson G.W."/>
            <person name="Hugenholtz P."/>
        </authorList>
    </citation>
    <scope>NUCLEOTIDE SEQUENCE [LARGE SCALE GENOMIC DNA]</scope>
</reference>
<evidence type="ECO:0000259" key="3">
    <source>
        <dbReference type="Pfam" id="PF01408"/>
    </source>
</evidence>
<dbReference type="EMBL" id="DF820460">
    <property type="protein sequence ID" value="GAK54081.1"/>
    <property type="molecule type" value="Genomic_DNA"/>
</dbReference>
<name>A0A081BRQ0_9BACT</name>
<dbReference type="HOGENOM" id="CLU_023194_5_0_0"/>
<evidence type="ECO:0000256" key="1">
    <source>
        <dbReference type="ARBA" id="ARBA00010928"/>
    </source>
</evidence>
<feature type="domain" description="Gfo/Idh/MocA-like oxidoreductase N-terminal" evidence="3">
    <location>
        <begin position="4"/>
        <end position="123"/>
    </location>
</feature>
<gene>
    <name evidence="5" type="ORF">U14_05358</name>
</gene>
<dbReference type="Pfam" id="PF22725">
    <property type="entry name" value="GFO_IDH_MocA_C3"/>
    <property type="match status" value="1"/>
</dbReference>
<dbReference type="Pfam" id="PF01408">
    <property type="entry name" value="GFO_IDH_MocA"/>
    <property type="match status" value="1"/>
</dbReference>
<dbReference type="PANTHER" id="PTHR22604:SF105">
    <property type="entry name" value="TRANS-1,2-DIHYDROBENZENE-1,2-DIOL DEHYDROGENASE"/>
    <property type="match status" value="1"/>
</dbReference>
<dbReference type="GO" id="GO:0016491">
    <property type="term" value="F:oxidoreductase activity"/>
    <property type="evidence" value="ECO:0007669"/>
    <property type="project" value="UniProtKB-KW"/>
</dbReference>
<dbReference type="Proteomes" id="UP000030700">
    <property type="component" value="Unassembled WGS sequence"/>
</dbReference>
<proteinExistence type="inferred from homology"/>